<dbReference type="KEGG" id="bth:BT_0046"/>
<dbReference type="Proteomes" id="UP000001414">
    <property type="component" value="Chromosome"/>
</dbReference>
<dbReference type="SUPFAM" id="SSF53448">
    <property type="entry name" value="Nucleotide-diphospho-sugar transferases"/>
    <property type="match status" value="1"/>
</dbReference>
<dbReference type="OrthoDB" id="6307329at2"/>
<dbReference type="PANTHER" id="PTHR22916:SF3">
    <property type="entry name" value="UDP-GLCNAC:BETAGAL BETA-1,3-N-ACETYLGLUCOSAMINYLTRANSFERASE-LIKE PROTEIN 1"/>
    <property type="match status" value="1"/>
</dbReference>
<dbReference type="FunCoup" id="Q8ABR4">
    <property type="interactions" value="161"/>
</dbReference>
<dbReference type="HOGENOM" id="CLU_025996_25_1_10"/>
<protein>
    <submittedName>
        <fullName evidence="2">Glycoside transferase family 2</fullName>
    </submittedName>
</protein>
<dbReference type="Gene3D" id="3.90.550.10">
    <property type="entry name" value="Spore Coat Polysaccharide Biosynthesis Protein SpsA, Chain A"/>
    <property type="match status" value="1"/>
</dbReference>
<dbReference type="PaxDb" id="226186-BT_0046"/>
<gene>
    <name evidence="2" type="ordered locus">BT_0046</name>
</gene>
<keyword evidence="2" id="KW-0808">Transferase</keyword>
<dbReference type="DNASU" id="1075066"/>
<evidence type="ECO:0000259" key="1">
    <source>
        <dbReference type="Pfam" id="PF00535"/>
    </source>
</evidence>
<dbReference type="RefSeq" id="WP_011107074.1">
    <property type="nucleotide sequence ID" value="NC_004663.1"/>
</dbReference>
<organism evidence="2 3">
    <name type="scientific">Bacteroides thetaiotaomicron (strain ATCC 29148 / DSM 2079 / JCM 5827 / CCUG 10774 / NCTC 10582 / VPI-5482 / E50)</name>
    <dbReference type="NCBI Taxonomy" id="226186"/>
    <lineage>
        <taxon>Bacteria</taxon>
        <taxon>Pseudomonadati</taxon>
        <taxon>Bacteroidota</taxon>
        <taxon>Bacteroidia</taxon>
        <taxon>Bacteroidales</taxon>
        <taxon>Bacteroidaceae</taxon>
        <taxon>Bacteroides</taxon>
    </lineage>
</organism>
<dbReference type="CAZy" id="GT2">
    <property type="family name" value="Glycosyltransferase Family 2"/>
</dbReference>
<dbReference type="GO" id="GO:0016758">
    <property type="term" value="F:hexosyltransferase activity"/>
    <property type="evidence" value="ECO:0007669"/>
    <property type="project" value="UniProtKB-ARBA"/>
</dbReference>
<keyword evidence="3" id="KW-1185">Reference proteome</keyword>
<evidence type="ECO:0000313" key="2">
    <source>
        <dbReference type="EMBL" id="AAO75153.1"/>
    </source>
</evidence>
<dbReference type="InterPro" id="IPR029044">
    <property type="entry name" value="Nucleotide-diphossugar_trans"/>
</dbReference>
<dbReference type="STRING" id="226186.BT_0046"/>
<dbReference type="PATRIC" id="fig|226186.12.peg.46"/>
<dbReference type="EMBL" id="AE015928">
    <property type="protein sequence ID" value="AAO75153.1"/>
    <property type="molecule type" value="Genomic_DNA"/>
</dbReference>
<evidence type="ECO:0000313" key="3">
    <source>
        <dbReference type="Proteomes" id="UP000001414"/>
    </source>
</evidence>
<reference evidence="2 3" key="1">
    <citation type="journal article" date="2003" name="Science">
        <title>A genomic view of the human-Bacteroides thetaiotaomicron symbiosis.</title>
        <authorList>
            <person name="Xu J."/>
            <person name="Bjursell M.K."/>
            <person name="Himrod J."/>
            <person name="Deng S."/>
            <person name="Carmichael L.K."/>
            <person name="Chiang H.C."/>
            <person name="Hooper L.V."/>
            <person name="Gordon J.I."/>
        </authorList>
    </citation>
    <scope>NUCLEOTIDE SEQUENCE [LARGE SCALE GENOMIC DNA]</scope>
    <source>
        <strain evidence="3">ATCC 29148 / DSM 2079 / JCM 5827 / CCUG 10774 / NCTC 10582 / VPI-5482 / E50</strain>
    </source>
</reference>
<name>Q8ABR4_BACTN</name>
<proteinExistence type="predicted"/>
<sequence length="310" mass="35475">MRKISIVIPVYNTEKYLKLSVDSVLSQSYQDWELILVDDGSKDGSGAICDKYASEDSRIKVYHTVNQGVTAARGYGVEQSTGEWICFLDADDTLADDALQVMLGKSADCDIVIGNKRIVSGNDVTEEWMNQDDRQLQAVEFLDGLIRNKISQYITGRIFRRILFDNGTICIPRELIMAEDFIMNVQLGNKAKKIAVIRDMVYGYHVYGESVSHTFRTNLEYESRFCDCLFSALKTGGYYEEVKEAFTFQKVRALKSAFMAQQGRVNLRHPFLQEVRKEAKSIGLSRGWKLFLYLLPLKYIGYIFFRSLNK</sequence>
<dbReference type="EnsemblBacteria" id="AAO75153">
    <property type="protein sequence ID" value="AAO75153"/>
    <property type="gene ID" value="BT_0046"/>
</dbReference>
<dbReference type="eggNOG" id="COG0463">
    <property type="taxonomic scope" value="Bacteria"/>
</dbReference>
<feature type="domain" description="Glycosyltransferase 2-like" evidence="1">
    <location>
        <begin position="5"/>
        <end position="137"/>
    </location>
</feature>
<reference evidence="2 3" key="2">
    <citation type="journal article" date="2009" name="Proc. Natl. Acad. Sci. U.S.A.">
        <title>Characterizing a model human gut microbiota composed of members of its two dominant bacterial phyla.</title>
        <authorList>
            <person name="Mahowald M.A."/>
            <person name="Rey F.E."/>
            <person name="Seedorf H."/>
            <person name="Turnbaugh P.J."/>
            <person name="Fulton R.S."/>
            <person name="Wollam A."/>
            <person name="Shah N."/>
            <person name="Wang C."/>
            <person name="Magrini V."/>
            <person name="Wilson R.K."/>
            <person name="Cantarel B.L."/>
            <person name="Coutinho P.M."/>
            <person name="Henrissat B."/>
            <person name="Crock L.W."/>
            <person name="Russell A."/>
            <person name="Verberkmoes N.C."/>
            <person name="Hettich R.L."/>
            <person name="Gordon J.I."/>
        </authorList>
    </citation>
    <scope>NUCLEOTIDE SEQUENCE [LARGE SCALE GENOMIC DNA]</scope>
    <source>
        <strain evidence="3">ATCC 29148 / DSM 2079 / JCM 5827 / CCUG 10774 / NCTC 10582 / VPI-5482 / E50</strain>
    </source>
</reference>
<dbReference type="GO" id="GO:0016757">
    <property type="term" value="F:glycosyltransferase activity"/>
    <property type="evidence" value="ECO:0000318"/>
    <property type="project" value="GO_Central"/>
</dbReference>
<dbReference type="Pfam" id="PF00535">
    <property type="entry name" value="Glycos_transf_2"/>
    <property type="match status" value="1"/>
</dbReference>
<dbReference type="PANTHER" id="PTHR22916">
    <property type="entry name" value="GLYCOSYLTRANSFERASE"/>
    <property type="match status" value="1"/>
</dbReference>
<dbReference type="InParanoid" id="Q8ABR4"/>
<dbReference type="GeneID" id="60926009"/>
<accession>Q8ABR4</accession>
<dbReference type="InterPro" id="IPR001173">
    <property type="entry name" value="Glyco_trans_2-like"/>
</dbReference>
<dbReference type="AlphaFoldDB" id="Q8ABR4"/>